<protein>
    <submittedName>
        <fullName evidence="8">Ephexin-1</fullName>
    </submittedName>
</protein>
<dbReference type="Gene3D" id="2.30.29.30">
    <property type="entry name" value="Pleckstrin-homology domain (PH domain)/Phosphotyrosine-binding domain (PTB)"/>
    <property type="match status" value="1"/>
</dbReference>
<feature type="region of interest" description="Disordered" evidence="3">
    <location>
        <begin position="65"/>
        <end position="140"/>
    </location>
</feature>
<dbReference type="InterPro" id="IPR001452">
    <property type="entry name" value="SH3_domain"/>
</dbReference>
<evidence type="ECO:0000313" key="7">
    <source>
        <dbReference type="Proteomes" id="UP000515152"/>
    </source>
</evidence>
<dbReference type="SUPFAM" id="SSF50729">
    <property type="entry name" value="PH domain-like"/>
    <property type="match status" value="1"/>
</dbReference>
<dbReference type="Pfam" id="PF14604">
    <property type="entry name" value="SH3_9"/>
    <property type="match status" value="1"/>
</dbReference>
<accession>A0A6P8FRL5</accession>
<evidence type="ECO:0000256" key="1">
    <source>
        <dbReference type="ARBA" id="ARBA00022443"/>
    </source>
</evidence>
<dbReference type="Pfam" id="PF00621">
    <property type="entry name" value="RhoGEF"/>
    <property type="match status" value="1"/>
</dbReference>
<dbReference type="InterPro" id="IPR035899">
    <property type="entry name" value="DBL_dom_sf"/>
</dbReference>
<dbReference type="OrthoDB" id="27593at2759"/>
<dbReference type="Proteomes" id="UP000515152">
    <property type="component" value="Chromosome 10"/>
</dbReference>
<evidence type="ECO:0000259" key="4">
    <source>
        <dbReference type="PROSITE" id="PS50002"/>
    </source>
</evidence>
<feature type="compositionally biased region" description="Basic and acidic residues" evidence="3">
    <location>
        <begin position="87"/>
        <end position="99"/>
    </location>
</feature>
<feature type="region of interest" description="Disordered" evidence="3">
    <location>
        <begin position="31"/>
        <end position="50"/>
    </location>
</feature>
<gene>
    <name evidence="8" type="primary">LOC105898251</name>
</gene>
<dbReference type="GeneID" id="105898251"/>
<dbReference type="SUPFAM" id="SSF48065">
    <property type="entry name" value="DBL homology domain (DH-domain)"/>
    <property type="match status" value="1"/>
</dbReference>
<sequence length="602" mass="69594">MAASIHPEHQDMGLICDLFLDELPKKIYQDCQEKQDSDPEKPKTKRDHLLRKLSPLAELILFPFQSKPQAKRVANQKDSSATCGQRSSEEDSQQEHSPKEQPGSSPDKKGAPEEEMSSSSEEEIEEHKLEDSKVLPSRGRRPTLEGLWQERSLVRERGILSQLSKEQLLLQESLFEVMTTEHTYLKSLDVVVGHFLESPELNQVLAPRDRKSLFSGISKIRQMSQNFLHDMKEELNSNLFCDTCEVIQRYATGPFGAYVDYIRNMPYQEETLHNLEQRSPHICEILRKLQEDPRCNRLSLKSFLVLPFQRITRLKILVEAILKRTEPGSQGQASAERALKGVSKIVEACNREVGKMKQMEEMVHIANKTEFEYKALPLVSSSRWLLKQGELAQLSKKENIFGQRKLFPIYLFLFNDLLLLTTRKGPDRFVVRDHAHRSLVEVSSVEEDEEGCELDRTFQLALLQNHRGGISRLLLQAPSQAEKASWMEMLIQRKDGDEEIYEEWDCPQVQCTVAYQAQHQGYLSLRLGDIINVMQKTTKGFLEGWRLMDGERGWFPAECVEEITNEHVQRRHHRQRYHVLQAANRVLCRRLTNDKTATACFR</sequence>
<dbReference type="InterPro" id="IPR047271">
    <property type="entry name" value="Ephexin-like"/>
</dbReference>
<evidence type="ECO:0000313" key="8">
    <source>
        <dbReference type="RefSeq" id="XP_031430723.1"/>
    </source>
</evidence>
<dbReference type="PANTHER" id="PTHR12845:SF10">
    <property type="entry name" value="EPHEXIN-1-LIKE"/>
    <property type="match status" value="1"/>
</dbReference>
<dbReference type="Gene3D" id="1.20.900.10">
    <property type="entry name" value="Dbl homology (DH) domain"/>
    <property type="match status" value="1"/>
</dbReference>
<evidence type="ECO:0000256" key="2">
    <source>
        <dbReference type="PROSITE-ProRule" id="PRU00192"/>
    </source>
</evidence>
<name>A0A6P8FRL5_CLUHA</name>
<dbReference type="RefSeq" id="XP_031430723.1">
    <property type="nucleotide sequence ID" value="XM_031574863.1"/>
</dbReference>
<dbReference type="PROSITE" id="PS50003">
    <property type="entry name" value="PH_DOMAIN"/>
    <property type="match status" value="1"/>
</dbReference>
<organism evidence="7 8">
    <name type="scientific">Clupea harengus</name>
    <name type="common">Atlantic herring</name>
    <dbReference type="NCBI Taxonomy" id="7950"/>
    <lineage>
        <taxon>Eukaryota</taxon>
        <taxon>Metazoa</taxon>
        <taxon>Chordata</taxon>
        <taxon>Craniata</taxon>
        <taxon>Vertebrata</taxon>
        <taxon>Euteleostomi</taxon>
        <taxon>Actinopterygii</taxon>
        <taxon>Neopterygii</taxon>
        <taxon>Teleostei</taxon>
        <taxon>Clupei</taxon>
        <taxon>Clupeiformes</taxon>
        <taxon>Clupeoidei</taxon>
        <taxon>Clupeidae</taxon>
        <taxon>Clupea</taxon>
    </lineage>
</organism>
<dbReference type="InterPro" id="IPR001849">
    <property type="entry name" value="PH_domain"/>
</dbReference>
<dbReference type="SMART" id="SM00233">
    <property type="entry name" value="PH"/>
    <property type="match status" value="1"/>
</dbReference>
<feature type="compositionally biased region" description="Polar residues" evidence="3">
    <location>
        <begin position="76"/>
        <end position="86"/>
    </location>
</feature>
<dbReference type="InterPro" id="IPR000219">
    <property type="entry name" value="DH_dom"/>
</dbReference>
<dbReference type="InterPro" id="IPR055251">
    <property type="entry name" value="SOS1_NGEF_PH"/>
</dbReference>
<dbReference type="PROSITE" id="PS50010">
    <property type="entry name" value="DH_2"/>
    <property type="match status" value="1"/>
</dbReference>
<keyword evidence="1 2" id="KW-0728">SH3 domain</keyword>
<feature type="domain" description="SH3" evidence="4">
    <location>
        <begin position="504"/>
        <end position="565"/>
    </location>
</feature>
<dbReference type="GO" id="GO:0005085">
    <property type="term" value="F:guanyl-nucleotide exchange factor activity"/>
    <property type="evidence" value="ECO:0007669"/>
    <property type="project" value="InterPro"/>
</dbReference>
<dbReference type="SUPFAM" id="SSF50044">
    <property type="entry name" value="SH3-domain"/>
    <property type="match status" value="1"/>
</dbReference>
<evidence type="ECO:0000256" key="3">
    <source>
        <dbReference type="SAM" id="MobiDB-lite"/>
    </source>
</evidence>
<evidence type="ECO:0000259" key="5">
    <source>
        <dbReference type="PROSITE" id="PS50003"/>
    </source>
</evidence>
<dbReference type="KEGG" id="char:105898251"/>
<dbReference type="PROSITE" id="PS50002">
    <property type="entry name" value="SH3"/>
    <property type="match status" value="1"/>
</dbReference>
<feature type="compositionally biased region" description="Basic and acidic residues" evidence="3">
    <location>
        <begin position="31"/>
        <end position="42"/>
    </location>
</feature>
<dbReference type="InterPro" id="IPR011993">
    <property type="entry name" value="PH-like_dom_sf"/>
</dbReference>
<reference evidence="8" key="1">
    <citation type="submission" date="2025-08" db="UniProtKB">
        <authorList>
            <consortium name="RefSeq"/>
        </authorList>
    </citation>
    <scope>IDENTIFICATION</scope>
</reference>
<dbReference type="AlphaFoldDB" id="A0A6P8FRL5"/>
<dbReference type="SMART" id="SM00326">
    <property type="entry name" value="SH3"/>
    <property type="match status" value="1"/>
</dbReference>
<feature type="compositionally biased region" description="Acidic residues" evidence="3">
    <location>
        <begin position="113"/>
        <end position="124"/>
    </location>
</feature>
<dbReference type="PANTHER" id="PTHR12845">
    <property type="entry name" value="GUANINE NUCLEOTIDE EXCHANGE FACTOR"/>
    <property type="match status" value="1"/>
</dbReference>
<dbReference type="Pfam" id="PF22697">
    <property type="entry name" value="SOS1_NGEF_PH"/>
    <property type="match status" value="1"/>
</dbReference>
<dbReference type="InterPro" id="IPR036028">
    <property type="entry name" value="SH3-like_dom_sf"/>
</dbReference>
<proteinExistence type="predicted"/>
<feature type="domain" description="DH" evidence="6">
    <location>
        <begin position="169"/>
        <end position="352"/>
    </location>
</feature>
<evidence type="ECO:0000259" key="6">
    <source>
        <dbReference type="PROSITE" id="PS50010"/>
    </source>
</evidence>
<dbReference type="Gene3D" id="2.30.30.40">
    <property type="entry name" value="SH3 Domains"/>
    <property type="match status" value="1"/>
</dbReference>
<dbReference type="SMART" id="SM00325">
    <property type="entry name" value="RhoGEF"/>
    <property type="match status" value="1"/>
</dbReference>
<feature type="domain" description="PH" evidence="5">
    <location>
        <begin position="384"/>
        <end position="495"/>
    </location>
</feature>
<dbReference type="CDD" id="cd00160">
    <property type="entry name" value="RhoGEF"/>
    <property type="match status" value="1"/>
</dbReference>
<keyword evidence="7" id="KW-1185">Reference proteome</keyword>